<name>A0A376B5S6_9ASCO</name>
<protein>
    <recommendedName>
        <fullName evidence="5">Ataxin-10 homolog</fullName>
    </recommendedName>
    <alternativeName>
        <fullName evidence="6">Copper transport protein 86</fullName>
    </alternativeName>
</protein>
<gene>
    <name evidence="8" type="ORF">SCODWIG_01806</name>
</gene>
<dbReference type="InterPro" id="IPR019156">
    <property type="entry name" value="Ataxin-10_domain"/>
</dbReference>
<organism evidence="8 9">
    <name type="scientific">Saccharomycodes ludwigii</name>
    <dbReference type="NCBI Taxonomy" id="36035"/>
    <lineage>
        <taxon>Eukaryota</taxon>
        <taxon>Fungi</taxon>
        <taxon>Dikarya</taxon>
        <taxon>Ascomycota</taxon>
        <taxon>Saccharomycotina</taxon>
        <taxon>Saccharomycetes</taxon>
        <taxon>Saccharomycodales</taxon>
        <taxon>Saccharomycodaceae</taxon>
        <taxon>Saccharomycodes</taxon>
    </lineage>
</organism>
<evidence type="ECO:0000313" key="9">
    <source>
        <dbReference type="Proteomes" id="UP000262825"/>
    </source>
</evidence>
<dbReference type="InterPro" id="IPR016024">
    <property type="entry name" value="ARM-type_fold"/>
</dbReference>
<dbReference type="SUPFAM" id="SSF48371">
    <property type="entry name" value="ARM repeat"/>
    <property type="match status" value="1"/>
</dbReference>
<dbReference type="GO" id="GO:0051301">
    <property type="term" value="P:cell division"/>
    <property type="evidence" value="ECO:0007669"/>
    <property type="project" value="UniProtKB-KW"/>
</dbReference>
<dbReference type="EMBL" id="UFAJ01000257">
    <property type="protein sequence ID" value="SSD60045.1"/>
    <property type="molecule type" value="Genomic_DNA"/>
</dbReference>
<dbReference type="VEuPathDB" id="FungiDB:SCODWIG_01806"/>
<evidence type="ECO:0000256" key="4">
    <source>
        <dbReference type="ARBA" id="ARBA00044746"/>
    </source>
</evidence>
<evidence type="ECO:0000313" key="8">
    <source>
        <dbReference type="EMBL" id="SSD60045.1"/>
    </source>
</evidence>
<reference evidence="9" key="1">
    <citation type="submission" date="2018-06" db="EMBL/GenBank/DDBJ databases">
        <authorList>
            <person name="Guldener U."/>
        </authorList>
    </citation>
    <scope>NUCLEOTIDE SEQUENCE [LARGE SCALE GENOMIC DNA]</scope>
    <source>
        <strain evidence="9">UTAD17</strain>
    </source>
</reference>
<evidence type="ECO:0000259" key="7">
    <source>
        <dbReference type="Pfam" id="PF09759"/>
    </source>
</evidence>
<dbReference type="AlphaFoldDB" id="A0A376B5S6"/>
<dbReference type="InterPro" id="IPR051374">
    <property type="entry name" value="Ataxin-10/CTR86_families"/>
</dbReference>
<evidence type="ECO:0000256" key="6">
    <source>
        <dbReference type="ARBA" id="ARBA00044805"/>
    </source>
</evidence>
<accession>A0A376B5S6</accession>
<dbReference type="PANTHER" id="PTHR13255">
    <property type="entry name" value="ATAXIN-10"/>
    <property type="match status" value="1"/>
</dbReference>
<evidence type="ECO:0000256" key="5">
    <source>
        <dbReference type="ARBA" id="ARBA00044801"/>
    </source>
</evidence>
<dbReference type="Proteomes" id="UP000262825">
    <property type="component" value="Unassembled WGS sequence"/>
</dbReference>
<proteinExistence type="inferred from homology"/>
<comment type="similarity">
    <text evidence="1">Belongs to the ataxin-10 family.</text>
</comment>
<evidence type="ECO:0000256" key="1">
    <source>
        <dbReference type="ARBA" id="ARBA00008384"/>
    </source>
</evidence>
<feature type="domain" description="Ataxin-10" evidence="7">
    <location>
        <begin position="430"/>
        <end position="504"/>
    </location>
</feature>
<comment type="function">
    <text evidence="4">May play a role in the regulation of cytokinesis.</text>
</comment>
<sequence>MTVISNTSTNSNNVDRTALLSLLNNIKELFNNGPTNDPIVAMLTFIDGTLNPMIAKSGTDEFITSVSVFHDGEFISTFYNKVFDVIDTIDHPTATPNNNQQYLLQLLRIYRGLLLLINNLIVSADLTVSIGSTPIKDLNLLLVDKIIKSFNNCCTSIVLSSDQLNLSLALLYNTICKLLFNITNKFQLNIENDDDILLLFLTFYEKNLTPNNAEFYLPWLLLLNNILSSLKDSHLVSQILLNTDIVNKVLLTIYNNDKMFRFFQNTNTEPIDISHLTFIKVWKKLLISNEYISRYLESLYATNNTALLAQLLDVSTVIITSIDLWDNHDIINIMIWCIFLIKEKLYNEVKDCLLSSNTTTVDTTYPILVNVLDILTKITTFKESASYILHYKETFPLLISLLKLLNDHIPKLNPHKNPDLKPSKSTFPHCKSLLVEIFTNLTFENHQIQDLMRIHHGIELVLNNCEIDENEPFIKERSIICIKYLLANNKENQVIIRDLEEKKQKKK</sequence>
<keyword evidence="9" id="KW-1185">Reference proteome</keyword>
<keyword evidence="2" id="KW-0132">Cell division</keyword>
<evidence type="ECO:0000256" key="3">
    <source>
        <dbReference type="ARBA" id="ARBA00023306"/>
    </source>
</evidence>
<dbReference type="GO" id="GO:0005829">
    <property type="term" value="C:cytosol"/>
    <property type="evidence" value="ECO:0007669"/>
    <property type="project" value="TreeGrafter"/>
</dbReference>
<keyword evidence="3" id="KW-0131">Cell cycle</keyword>
<evidence type="ECO:0000256" key="2">
    <source>
        <dbReference type="ARBA" id="ARBA00022618"/>
    </source>
</evidence>
<dbReference type="Pfam" id="PF09759">
    <property type="entry name" value="Atx10homo_assoc"/>
    <property type="match status" value="1"/>
</dbReference>
<dbReference type="PANTHER" id="PTHR13255:SF0">
    <property type="entry name" value="ATAXIN-10"/>
    <property type="match status" value="1"/>
</dbReference>